<reference evidence="10 12" key="3">
    <citation type="submission" date="2019-09" db="EMBL/GenBank/DDBJ databases">
        <title>Taxonomic note: a critical rebuttal of the proposed division of the genus Arcobacter into six genera, emended descriptions of Arcobacter anaerophilus and the genus Arcobacter, and an assessment of genus-level boundaries for Epsilonproteobacteria using in silico genomic comparator tools.</title>
        <authorList>
            <person name="On S.L.W."/>
            <person name="Miller W.G."/>
            <person name="Biggs P."/>
            <person name="Cornelius A."/>
            <person name="Vandamme P."/>
        </authorList>
    </citation>
    <scope>NUCLEOTIDE SEQUENCE [LARGE SCALE GENOMIC DNA]</scope>
    <source>
        <strain evidence="10 12">CCUG 56899</strain>
    </source>
</reference>
<dbReference type="Proteomes" id="UP000322644">
    <property type="component" value="Chromosome"/>
</dbReference>
<feature type="transmembrane region" description="Helical" evidence="7">
    <location>
        <begin position="155"/>
        <end position="172"/>
    </location>
</feature>
<proteinExistence type="inferred from homology"/>
<dbReference type="NCBIfam" id="NF006284">
    <property type="entry name" value="PRK08456.1"/>
    <property type="match status" value="1"/>
</dbReference>
<evidence type="ECO:0000256" key="7">
    <source>
        <dbReference type="SAM" id="Phobius"/>
    </source>
</evidence>
<evidence type="ECO:0000313" key="9">
    <source>
        <dbReference type="EMBL" id="OCL92729.1"/>
    </source>
</evidence>
<accession>A0A1C0AYK9</accession>
<dbReference type="OrthoDB" id="9806929at2"/>
<protein>
    <submittedName>
        <fullName evidence="9">Chemotaxis protein PomA</fullName>
    </submittedName>
    <submittedName>
        <fullName evidence="10">Flagellar motor stator protein</fullName>
    </submittedName>
</protein>
<keyword evidence="5 7" id="KW-0472">Membrane</keyword>
<keyword evidence="10" id="KW-0969">Cilium</keyword>
<evidence type="ECO:0000259" key="8">
    <source>
        <dbReference type="Pfam" id="PF01618"/>
    </source>
</evidence>
<keyword evidence="6" id="KW-0813">Transport</keyword>
<gene>
    <name evidence="10" type="primary">motA</name>
    <name evidence="9" type="synonym">pomA</name>
    <name evidence="9" type="ORF">AAX28_00264</name>
    <name evidence="10" type="ORF">APORC_1732</name>
</gene>
<keyword evidence="2" id="KW-1003">Cell membrane</keyword>
<keyword evidence="6" id="KW-0653">Protein transport</keyword>
<dbReference type="InterPro" id="IPR047055">
    <property type="entry name" value="MotA-like"/>
</dbReference>
<name>A0A1C0AYK9_9BACT</name>
<evidence type="ECO:0000313" key="10">
    <source>
        <dbReference type="EMBL" id="QEP41297.1"/>
    </source>
</evidence>
<feature type="transmembrane region" description="Helical" evidence="7">
    <location>
        <begin position="29"/>
        <end position="51"/>
    </location>
</feature>
<evidence type="ECO:0000256" key="1">
    <source>
        <dbReference type="ARBA" id="ARBA00004429"/>
    </source>
</evidence>
<keyword evidence="10" id="KW-0282">Flagellum</keyword>
<evidence type="ECO:0000256" key="6">
    <source>
        <dbReference type="RuleBase" id="RU004057"/>
    </source>
</evidence>
<feature type="domain" description="MotA/TolQ/ExbB proton channel" evidence="8">
    <location>
        <begin position="101"/>
        <end position="210"/>
    </location>
</feature>
<evidence type="ECO:0000256" key="3">
    <source>
        <dbReference type="ARBA" id="ARBA00022692"/>
    </source>
</evidence>
<evidence type="ECO:0000256" key="5">
    <source>
        <dbReference type="ARBA" id="ARBA00023136"/>
    </source>
</evidence>
<dbReference type="Pfam" id="PF01618">
    <property type="entry name" value="MotA_ExbB"/>
    <property type="match status" value="1"/>
</dbReference>
<keyword evidence="3 7" id="KW-0812">Transmembrane</keyword>
<comment type="subcellular location">
    <subcellularLocation>
        <location evidence="1">Cell inner membrane</location>
        <topology evidence="1">Multi-pass membrane protein</topology>
    </subcellularLocation>
    <subcellularLocation>
        <location evidence="6">Membrane</location>
        <topology evidence="6">Multi-pass membrane protein</topology>
    </subcellularLocation>
</comment>
<comment type="similarity">
    <text evidence="6">Belongs to the exbB/tolQ family.</text>
</comment>
<sequence length="250" mass="26532">MDLSVVIGLIGALISISVGVILEGGNPAGVLHIASFIIVIPTAMLAAVTATESSYVKAAFKEFKMIFKKSPVNYEARIDELVEYAITVKKQGVLALEKDIQNIDHAFLKEALSMVVDGSREEQLEEQLEPVIEATEEYYHGASHFWLHAGETSPTIGLVGAVFGLILALQQLDNPPAMAAGIAGAFTATVMGIAGSYIFLGPWGAKMKAKGGLVVKEQLLILAACKAIARGDAPGELKLKLSKMVTPMPL</sequence>
<evidence type="ECO:0000256" key="4">
    <source>
        <dbReference type="ARBA" id="ARBA00022989"/>
    </source>
</evidence>
<evidence type="ECO:0000313" key="12">
    <source>
        <dbReference type="Proteomes" id="UP000322644"/>
    </source>
</evidence>
<evidence type="ECO:0000313" key="11">
    <source>
        <dbReference type="Proteomes" id="UP000093159"/>
    </source>
</evidence>
<dbReference type="KEGG" id="apoc:APORC_1732"/>
<keyword evidence="10" id="KW-0966">Cell projection</keyword>
<dbReference type="Proteomes" id="UP000093159">
    <property type="component" value="Unassembled WGS sequence"/>
</dbReference>
<organism evidence="10 12">
    <name type="scientific">Arcobacter porcinus</name>
    <dbReference type="NCBI Taxonomy" id="1935204"/>
    <lineage>
        <taxon>Bacteria</taxon>
        <taxon>Pseudomonadati</taxon>
        <taxon>Campylobacterota</taxon>
        <taxon>Epsilonproteobacteria</taxon>
        <taxon>Campylobacterales</taxon>
        <taxon>Arcobacteraceae</taxon>
        <taxon>Arcobacter</taxon>
    </lineage>
</organism>
<dbReference type="GO" id="GO:0071978">
    <property type="term" value="P:bacterial-type flagellum-dependent swarming motility"/>
    <property type="evidence" value="ECO:0007669"/>
    <property type="project" value="InterPro"/>
</dbReference>
<dbReference type="EMBL" id="LDIR01000001">
    <property type="protein sequence ID" value="OCL92729.1"/>
    <property type="molecule type" value="Genomic_DNA"/>
</dbReference>
<dbReference type="RefSeq" id="WP_066171224.1">
    <property type="nucleotide sequence ID" value="NZ_CP036246.2"/>
</dbReference>
<keyword evidence="11" id="KW-1185">Reference proteome</keyword>
<dbReference type="GO" id="GO:0005886">
    <property type="term" value="C:plasma membrane"/>
    <property type="evidence" value="ECO:0007669"/>
    <property type="project" value="UniProtKB-SubCell"/>
</dbReference>
<dbReference type="EMBL" id="CP036246">
    <property type="protein sequence ID" value="QEP41297.1"/>
    <property type="molecule type" value="Genomic_DNA"/>
</dbReference>
<dbReference type="PANTHER" id="PTHR30433">
    <property type="entry name" value="CHEMOTAXIS PROTEIN MOTA"/>
    <property type="match status" value="1"/>
</dbReference>
<keyword evidence="4 7" id="KW-1133">Transmembrane helix</keyword>
<reference evidence="10 12" key="2">
    <citation type="submission" date="2019-09" db="EMBL/GenBank/DDBJ databases">
        <title>Complete genome sequencing of four Arcobacter species reveals a diverse suite of mobile elements.</title>
        <authorList>
            <person name="Miller W.G."/>
            <person name="Yee E."/>
            <person name="Bono J.L."/>
        </authorList>
    </citation>
    <scope>NUCLEOTIDE SEQUENCE [LARGE SCALE GENOMIC DNA]</scope>
    <source>
        <strain evidence="10 12">CCUG 56899</strain>
    </source>
</reference>
<reference evidence="9 11" key="1">
    <citation type="submission" date="2015-05" db="EMBL/GenBank/DDBJ databases">
        <authorList>
            <person name="Rovetto F."/>
            <person name="Cocolin L."/>
            <person name="Illeghems K."/>
            <person name="Van Nieuwerburgh F."/>
            <person name="Houf K."/>
        </authorList>
    </citation>
    <scope>NUCLEOTIDE SEQUENCE [LARGE SCALE GENOMIC DNA]</scope>
    <source>
        <strain evidence="9 11">117434</strain>
    </source>
</reference>
<dbReference type="GO" id="GO:0006935">
    <property type="term" value="P:chemotaxis"/>
    <property type="evidence" value="ECO:0007669"/>
    <property type="project" value="InterPro"/>
</dbReference>
<feature type="transmembrane region" description="Helical" evidence="7">
    <location>
        <begin position="178"/>
        <end position="200"/>
    </location>
</feature>
<dbReference type="GO" id="GO:0015031">
    <property type="term" value="P:protein transport"/>
    <property type="evidence" value="ECO:0007669"/>
    <property type="project" value="UniProtKB-KW"/>
</dbReference>
<evidence type="ECO:0000256" key="2">
    <source>
        <dbReference type="ARBA" id="ARBA00022475"/>
    </source>
</evidence>
<dbReference type="InterPro" id="IPR002898">
    <property type="entry name" value="MotA_ExbB_proton_chnl"/>
</dbReference>
<dbReference type="PANTHER" id="PTHR30433:SF3">
    <property type="entry name" value="MOTILITY PROTEIN A"/>
    <property type="match status" value="1"/>
</dbReference>
<dbReference type="AlphaFoldDB" id="A0A1C0AYK9"/>